<dbReference type="NCBIfam" id="TIGR00394">
    <property type="entry name" value="lac_pts_IIC"/>
    <property type="match status" value="1"/>
</dbReference>
<keyword evidence="10 17" id="KW-0812">Transmembrane</keyword>
<dbReference type="SUPFAM" id="SSF52794">
    <property type="entry name" value="PTS system IIB component-like"/>
    <property type="match status" value="1"/>
</dbReference>
<evidence type="ECO:0000256" key="5">
    <source>
        <dbReference type="ARBA" id="ARBA00022475"/>
    </source>
</evidence>
<evidence type="ECO:0000256" key="9">
    <source>
        <dbReference type="ARBA" id="ARBA00022683"/>
    </source>
</evidence>
<dbReference type="NCBIfam" id="TIGR00853">
    <property type="entry name" value="pts-lac"/>
    <property type="match status" value="1"/>
</dbReference>
<dbReference type="Proteomes" id="UP000609849">
    <property type="component" value="Unassembled WGS sequence"/>
</dbReference>
<keyword evidence="5" id="KW-1003">Cell membrane</keyword>
<keyword evidence="9" id="KW-0598">Phosphotransferase system</keyword>
<gene>
    <name evidence="20" type="ORF">H8923_05275</name>
</gene>
<dbReference type="InterPro" id="IPR036095">
    <property type="entry name" value="PTS_EIIB-like_sf"/>
</dbReference>
<keyword evidence="13 17" id="KW-0472">Membrane</keyword>
<accession>A0ABR7JMJ9</accession>
<evidence type="ECO:0000256" key="7">
    <source>
        <dbReference type="ARBA" id="ARBA00022597"/>
    </source>
</evidence>
<dbReference type="PANTHER" id="PTHR33989">
    <property type="match status" value="1"/>
</dbReference>
<evidence type="ECO:0000256" key="4">
    <source>
        <dbReference type="ARBA" id="ARBA00022448"/>
    </source>
</evidence>
<evidence type="ECO:0000259" key="19">
    <source>
        <dbReference type="PROSITE" id="PS51105"/>
    </source>
</evidence>
<evidence type="ECO:0000256" key="14">
    <source>
        <dbReference type="ARBA" id="ARBA00029639"/>
    </source>
</evidence>
<dbReference type="InterPro" id="IPR004501">
    <property type="entry name" value="PTS_EIIC_3"/>
</dbReference>
<comment type="catalytic activity">
    <reaction evidence="15">
        <text>lactose(out) + N(pros)-phospho-L-histidyl-[protein] = lactose 6-phosphate(in) + L-histidyl-[protein]</text>
        <dbReference type="Rhea" id="RHEA:42400"/>
        <dbReference type="Rhea" id="RHEA-COMP:9745"/>
        <dbReference type="Rhea" id="RHEA-COMP:9746"/>
        <dbReference type="ChEBI" id="CHEBI:17716"/>
        <dbReference type="ChEBI" id="CHEBI:29979"/>
        <dbReference type="ChEBI" id="CHEBI:64837"/>
        <dbReference type="ChEBI" id="CHEBI:79080"/>
        <dbReference type="EC" id="2.7.1.207"/>
    </reaction>
</comment>
<evidence type="ECO:0000256" key="16">
    <source>
        <dbReference type="PROSITE-ProRule" id="PRU00423"/>
    </source>
</evidence>
<feature type="transmembrane region" description="Helical" evidence="17">
    <location>
        <begin position="70"/>
        <end position="90"/>
    </location>
</feature>
<evidence type="ECO:0000313" key="20">
    <source>
        <dbReference type="EMBL" id="MBC5996166.1"/>
    </source>
</evidence>
<evidence type="ECO:0000256" key="17">
    <source>
        <dbReference type="SAM" id="Phobius"/>
    </source>
</evidence>
<evidence type="ECO:0000259" key="18">
    <source>
        <dbReference type="PROSITE" id="PS51100"/>
    </source>
</evidence>
<dbReference type="InterPro" id="IPR004801">
    <property type="entry name" value="LacE"/>
</dbReference>
<organism evidence="20 21">
    <name type="scientific">Romboutsia faecis</name>
    <dbReference type="NCBI Taxonomy" id="2764597"/>
    <lineage>
        <taxon>Bacteria</taxon>
        <taxon>Bacillati</taxon>
        <taxon>Bacillota</taxon>
        <taxon>Clostridia</taxon>
        <taxon>Peptostreptococcales</taxon>
        <taxon>Peptostreptococcaceae</taxon>
        <taxon>Romboutsia</taxon>
    </lineage>
</organism>
<evidence type="ECO:0000256" key="3">
    <source>
        <dbReference type="ARBA" id="ARBA00020834"/>
    </source>
</evidence>
<dbReference type="InterPro" id="IPR051088">
    <property type="entry name" value="PTS_Sugar-EIIC/EIIB"/>
</dbReference>
<keyword evidence="4" id="KW-0813">Transport</keyword>
<dbReference type="PANTHER" id="PTHR33989:SF8">
    <property type="entry name" value="PERMEASE IIC COMPONENT"/>
    <property type="match status" value="1"/>
</dbReference>
<feature type="modified residue" description="Phosphocysteine; by EIIA" evidence="16">
    <location>
        <position position="473"/>
    </location>
</feature>
<sequence>METLVRQIEKWKPFFEKISRNKYLRAIRDGFISAMPIVLFSSIFMLIAFVPNIFDFKWSPEIEAIILKPYNYSMGIIALVVTATTAKNLTDSLNRNMPKNNQINNISTMIAAIVCFLLISVDSIEGGFANGYMGSKGLITAFISAFAVCNVYKVCVKNNVTIKMPDAVPPNISQTFKDIIPFGVSALLFWLFDLAFRNIFDFNFAEGVILFFQPLFTAADGYLGLAIIYGAMSLFWFVGIQGPSIVEPAVSAIYYVNIATNLQLFQNGEQAVNILTPGAQQFVATIGGTGATLIITLMFAFLSKSKELKAIGKASSVPVLFGVNEPILFGAPLILNPIFFIPFIGAPIINVWLFKFFVDVVGMNSFMYVLPWTTPGPIGIVLGCGMGLLTIAFAALILVVDFVIYYPFFKVYDKQKVEEENQKETDKSFENTVNSTNKVAFREISATKTKDPVQRENSTSKDILNNKRVLVLCAGGGTSGLLANALSKAAKANNIDMLTAANSYGSHVDMLEDFDLVILAPQVASNYEDLKKDTDRLGKKAVAVEGKKYIELTRNPEKALEFTLEILNNVVKERA</sequence>
<evidence type="ECO:0000256" key="13">
    <source>
        <dbReference type="ARBA" id="ARBA00023136"/>
    </source>
</evidence>
<feature type="transmembrane region" description="Helical" evidence="17">
    <location>
        <begin position="179"/>
        <end position="196"/>
    </location>
</feature>
<dbReference type="NCBIfam" id="TIGR00410">
    <property type="entry name" value="lacE"/>
    <property type="match status" value="1"/>
</dbReference>
<keyword evidence="21" id="KW-1185">Reference proteome</keyword>
<feature type="transmembrane region" description="Helical" evidence="17">
    <location>
        <begin position="30"/>
        <end position="50"/>
    </location>
</feature>
<protein>
    <recommendedName>
        <fullName evidence="3">PTS system lactose-specific EIICB component</fullName>
        <ecNumber evidence="2">2.7.1.207</ecNumber>
    </recommendedName>
    <alternativeName>
        <fullName evidence="14">EIICB-Lac</fullName>
    </alternativeName>
</protein>
<evidence type="ECO:0000313" key="21">
    <source>
        <dbReference type="Proteomes" id="UP000609849"/>
    </source>
</evidence>
<evidence type="ECO:0000256" key="2">
    <source>
        <dbReference type="ARBA" id="ARBA00012802"/>
    </source>
</evidence>
<evidence type="ECO:0000256" key="10">
    <source>
        <dbReference type="ARBA" id="ARBA00022692"/>
    </source>
</evidence>
<dbReference type="InterPro" id="IPR003352">
    <property type="entry name" value="PTS_EIIC"/>
</dbReference>
<feature type="transmembrane region" description="Helical" evidence="17">
    <location>
        <begin position="338"/>
        <end position="358"/>
    </location>
</feature>
<dbReference type="Gene3D" id="3.40.50.2300">
    <property type="match status" value="1"/>
</dbReference>
<name>A0ABR7JMJ9_9FIRM</name>
<comment type="subcellular location">
    <subcellularLocation>
        <location evidence="1">Cell membrane</location>
        <topology evidence="1">Multi-pass membrane protein</topology>
    </subcellularLocation>
</comment>
<dbReference type="EMBL" id="JACRWE010000002">
    <property type="protein sequence ID" value="MBC5996166.1"/>
    <property type="molecule type" value="Genomic_DNA"/>
</dbReference>
<feature type="domain" description="PTS EIIB type-3" evidence="18">
    <location>
        <begin position="466"/>
        <end position="569"/>
    </location>
</feature>
<dbReference type="InterPro" id="IPR013012">
    <property type="entry name" value="PTS_EIIB_3"/>
</dbReference>
<evidence type="ECO:0000256" key="1">
    <source>
        <dbReference type="ARBA" id="ARBA00004651"/>
    </source>
</evidence>
<keyword evidence="8" id="KW-0808">Transferase</keyword>
<dbReference type="Pfam" id="PF02378">
    <property type="entry name" value="PTS_EIIC"/>
    <property type="match status" value="1"/>
</dbReference>
<feature type="transmembrane region" description="Helical" evidence="17">
    <location>
        <begin position="378"/>
        <end position="406"/>
    </location>
</feature>
<keyword evidence="7" id="KW-0762">Sugar transport</keyword>
<comment type="caution">
    <text evidence="20">The sequence shown here is derived from an EMBL/GenBank/DDBJ whole genome shotgun (WGS) entry which is preliminary data.</text>
</comment>
<keyword evidence="12 17" id="KW-1133">Transmembrane helix</keyword>
<feature type="transmembrane region" description="Helical" evidence="17">
    <location>
        <begin position="102"/>
        <end position="121"/>
    </location>
</feature>
<evidence type="ECO:0000256" key="12">
    <source>
        <dbReference type="ARBA" id="ARBA00022989"/>
    </source>
</evidence>
<keyword evidence="6" id="KW-0597">Phosphoprotein</keyword>
<proteinExistence type="predicted"/>
<dbReference type="InterPro" id="IPR003501">
    <property type="entry name" value="PTS_EIIB_2/3"/>
</dbReference>
<dbReference type="PROSITE" id="PS51100">
    <property type="entry name" value="PTS_EIIB_TYPE_3"/>
    <property type="match status" value="1"/>
</dbReference>
<keyword evidence="11" id="KW-0418">Kinase</keyword>
<evidence type="ECO:0000256" key="6">
    <source>
        <dbReference type="ARBA" id="ARBA00022553"/>
    </source>
</evidence>
<dbReference type="EC" id="2.7.1.207" evidence="2"/>
<evidence type="ECO:0000256" key="11">
    <source>
        <dbReference type="ARBA" id="ARBA00022777"/>
    </source>
</evidence>
<feature type="transmembrane region" description="Helical" evidence="17">
    <location>
        <begin position="282"/>
        <end position="302"/>
    </location>
</feature>
<feature type="domain" description="PTS EIIC type-3" evidence="19">
    <location>
        <begin position="8"/>
        <end position="408"/>
    </location>
</feature>
<evidence type="ECO:0000256" key="15">
    <source>
        <dbReference type="ARBA" id="ARBA00048444"/>
    </source>
</evidence>
<dbReference type="RefSeq" id="WP_153924290.1">
    <property type="nucleotide sequence ID" value="NZ_JACRWE010000002.1"/>
</dbReference>
<dbReference type="InterPro" id="IPR041713">
    <property type="entry name" value="PTS_IIB"/>
</dbReference>
<dbReference type="Pfam" id="PF02302">
    <property type="entry name" value="PTS_IIB"/>
    <property type="match status" value="1"/>
</dbReference>
<dbReference type="CDD" id="cd05565">
    <property type="entry name" value="PTS_IIB_lactose"/>
    <property type="match status" value="1"/>
</dbReference>
<evidence type="ECO:0000256" key="8">
    <source>
        <dbReference type="ARBA" id="ARBA00022679"/>
    </source>
</evidence>
<feature type="transmembrane region" description="Helical" evidence="17">
    <location>
        <begin position="208"/>
        <end position="238"/>
    </location>
</feature>
<reference evidence="20 21" key="1">
    <citation type="submission" date="2020-08" db="EMBL/GenBank/DDBJ databases">
        <authorList>
            <person name="Liu C."/>
            <person name="Sun Q."/>
        </authorList>
    </citation>
    <scope>NUCLEOTIDE SEQUENCE [LARGE SCALE GENOMIC DNA]</scope>
    <source>
        <strain evidence="20 21">NSJ-18</strain>
    </source>
</reference>
<dbReference type="PROSITE" id="PS51105">
    <property type="entry name" value="PTS_EIIC_TYPE_3"/>
    <property type="match status" value="1"/>
</dbReference>